<proteinExistence type="predicted"/>
<sequence>MEMCCDMICGPMQWPLAKLLFCVVTPVKVLEIGGIGGGGYWKLDLQVAAVLSASVTHSRSAVGLPTNGGNVGSLLEALTSTRPSSLGFPFEGFNRSGLFFFLIFCCDSLPTLLIRRDCYVSEFVIRRRWNSDRRSVKRDMQQKMEIASLNNGTRCYVMAVTPTRLYSFTGIRLLEVSQQLVFVWKRDIGSWF</sequence>
<comment type="caution">
    <text evidence="1">The sequence shown here is derived from an EMBL/GenBank/DDBJ whole genome shotgun (WGS) entry which is preliminary data.</text>
</comment>
<dbReference type="Proteomes" id="UP001055879">
    <property type="component" value="Linkage Group LG02"/>
</dbReference>
<protein>
    <submittedName>
        <fullName evidence="1">Uncharacterized protein</fullName>
    </submittedName>
</protein>
<accession>A0ACB9EHW5</accession>
<evidence type="ECO:0000313" key="1">
    <source>
        <dbReference type="EMBL" id="KAI3758524.1"/>
    </source>
</evidence>
<reference evidence="2" key="1">
    <citation type="journal article" date="2022" name="Mol. Ecol. Resour.">
        <title>The genomes of chicory, endive, great burdock and yacon provide insights into Asteraceae palaeo-polyploidization history and plant inulin production.</title>
        <authorList>
            <person name="Fan W."/>
            <person name="Wang S."/>
            <person name="Wang H."/>
            <person name="Wang A."/>
            <person name="Jiang F."/>
            <person name="Liu H."/>
            <person name="Zhao H."/>
            <person name="Xu D."/>
            <person name="Zhang Y."/>
        </authorList>
    </citation>
    <scope>NUCLEOTIDE SEQUENCE [LARGE SCALE GENOMIC DNA]</scope>
    <source>
        <strain evidence="2">cv. Niubang</strain>
    </source>
</reference>
<dbReference type="EMBL" id="CM042048">
    <property type="protein sequence ID" value="KAI3758524.1"/>
    <property type="molecule type" value="Genomic_DNA"/>
</dbReference>
<evidence type="ECO:0000313" key="2">
    <source>
        <dbReference type="Proteomes" id="UP001055879"/>
    </source>
</evidence>
<reference evidence="1 2" key="2">
    <citation type="journal article" date="2022" name="Mol. Ecol. Resour.">
        <title>The genomes of chicory, endive, great burdock and yacon provide insights into Asteraceae paleo-polyploidization history and plant inulin production.</title>
        <authorList>
            <person name="Fan W."/>
            <person name="Wang S."/>
            <person name="Wang H."/>
            <person name="Wang A."/>
            <person name="Jiang F."/>
            <person name="Liu H."/>
            <person name="Zhao H."/>
            <person name="Xu D."/>
            <person name="Zhang Y."/>
        </authorList>
    </citation>
    <scope>NUCLEOTIDE SEQUENCE [LARGE SCALE GENOMIC DNA]</scope>
    <source>
        <strain evidence="2">cv. Niubang</strain>
    </source>
</reference>
<organism evidence="1 2">
    <name type="scientific">Arctium lappa</name>
    <name type="common">Greater burdock</name>
    <name type="synonym">Lappa major</name>
    <dbReference type="NCBI Taxonomy" id="4217"/>
    <lineage>
        <taxon>Eukaryota</taxon>
        <taxon>Viridiplantae</taxon>
        <taxon>Streptophyta</taxon>
        <taxon>Embryophyta</taxon>
        <taxon>Tracheophyta</taxon>
        <taxon>Spermatophyta</taxon>
        <taxon>Magnoliopsida</taxon>
        <taxon>eudicotyledons</taxon>
        <taxon>Gunneridae</taxon>
        <taxon>Pentapetalae</taxon>
        <taxon>asterids</taxon>
        <taxon>campanulids</taxon>
        <taxon>Asterales</taxon>
        <taxon>Asteraceae</taxon>
        <taxon>Carduoideae</taxon>
        <taxon>Cardueae</taxon>
        <taxon>Arctiinae</taxon>
        <taxon>Arctium</taxon>
    </lineage>
</organism>
<keyword evidence="2" id="KW-1185">Reference proteome</keyword>
<name>A0ACB9EHW5_ARCLA</name>
<gene>
    <name evidence="1" type="ORF">L6452_06089</name>
</gene>